<dbReference type="InterPro" id="IPR043128">
    <property type="entry name" value="Rev_trsase/Diguanyl_cyclase"/>
</dbReference>
<keyword evidence="1" id="KW-0732">Signal</keyword>
<keyword evidence="4" id="KW-1185">Reference proteome</keyword>
<dbReference type="InterPro" id="IPR000160">
    <property type="entry name" value="GGDEF_dom"/>
</dbReference>
<evidence type="ECO:0000259" key="2">
    <source>
        <dbReference type="PROSITE" id="PS50883"/>
    </source>
</evidence>
<accession>A0ABX7WHC3</accession>
<dbReference type="PROSITE" id="PS50883">
    <property type="entry name" value="EAL"/>
    <property type="match status" value="1"/>
</dbReference>
<dbReference type="EMBL" id="CP053383">
    <property type="protein sequence ID" value="QTP59525.1"/>
    <property type="molecule type" value="Genomic_DNA"/>
</dbReference>
<dbReference type="InterPro" id="IPR050706">
    <property type="entry name" value="Cyclic-di-GMP_PDE-like"/>
</dbReference>
<reference evidence="3 4" key="1">
    <citation type="journal article" date="2021" name="Front. Microbiol.">
        <title>Aerobic Denitrification and Heterotrophic Sulfur Oxidation in the Genus Halomonas Revealed by Six Novel Species Characterizations and Genome-Based Analysis.</title>
        <authorList>
            <person name="Wang L."/>
            <person name="Shao Z."/>
        </authorList>
    </citation>
    <scope>NUCLEOTIDE SEQUENCE [LARGE SCALE GENOMIC DNA]</scope>
    <source>
        <strain evidence="3 4">MCCC 1A13718</strain>
    </source>
</reference>
<dbReference type="Pfam" id="PF00990">
    <property type="entry name" value="GGDEF"/>
    <property type="match status" value="1"/>
</dbReference>
<gene>
    <name evidence="3" type="ORF">HNO53_12820</name>
</gene>
<evidence type="ECO:0000256" key="1">
    <source>
        <dbReference type="SAM" id="SignalP"/>
    </source>
</evidence>
<dbReference type="CDD" id="cd01948">
    <property type="entry name" value="EAL"/>
    <property type="match status" value="1"/>
</dbReference>
<dbReference type="InterPro" id="IPR035919">
    <property type="entry name" value="EAL_sf"/>
</dbReference>
<protein>
    <submittedName>
        <fullName evidence="3">EAL domain-containing protein</fullName>
    </submittedName>
</protein>
<sequence length="743" mass="83599">MRLKFFNSMLLLAAILLINISSACASIIEDKVIFVGSATYPPFQWIDKEGEEKGFIIDLQEILAEAGGLSAEHRLMDWNKALGAVLAGEADVIPMLESEARGELFDFSEPFYYLAHGIFSRRSESYNAIEELKGETVAVVAGSFASSRLENDAYNIKVLKVNTERECLEAVHDYVANACIEVVVTSRHMASELDVEQTSAPFWPQPYVFAVREGDGELIEWLNQQMARVHAEGQYHEIYRKWLPELEWHEHSVYDWIGHLLLILIPLSIAGLAGYTAAWYLKRKVALRTKQLTDELKVREKLEKMLRKKADFDELTGLPSRSSFIEKLGVIVKENEEASPTVMLARLLNLEQLISLFGYHYGYEKVIKGFADHLVSVGFPLVSHFGSGVFAIYRDKEMSHEEIVDFMDHTFEIENLMISAQVSIGISEGRAETEHKSLSESEELVRRATTAYSSAIRSGQPWKIYSLDVEPNSDDLMLVEDFKRNGTKDMFLLFQPKLDLRTGKVHEAEALVRWKHPSLGMVPPGHFVSLLEETGLVTKLTSWVLEEAILEVERFRGVIPSFSVSVNVSARDLQDEDFLVDLICGKSSQWFPGGVCLEITETGVIEDYEHVQEVLNVLHDSGIRSSVDDFGIGYASLSYLSRFSVDEVKLDRSFINNMLVSNKNRLIVASTISLAHDLGLKVTAEGVEDLATLQALAEMGCDTAQGYVISRPITPQELYPMLERAHFVEHLKVSESVRAGLER</sequence>
<dbReference type="Gene3D" id="3.30.70.270">
    <property type="match status" value="1"/>
</dbReference>
<dbReference type="CDD" id="cd13704">
    <property type="entry name" value="PBP2_HisK"/>
    <property type="match status" value="1"/>
</dbReference>
<organism evidence="3 4">
    <name type="scientific">Halomonas sulfidivorans</name>
    <dbReference type="NCBI Taxonomy" id="2733488"/>
    <lineage>
        <taxon>Bacteria</taxon>
        <taxon>Pseudomonadati</taxon>
        <taxon>Pseudomonadota</taxon>
        <taxon>Gammaproteobacteria</taxon>
        <taxon>Oceanospirillales</taxon>
        <taxon>Halomonadaceae</taxon>
        <taxon>Halomonas</taxon>
    </lineage>
</organism>
<dbReference type="Pfam" id="PF00497">
    <property type="entry name" value="SBP_bac_3"/>
    <property type="match status" value="1"/>
</dbReference>
<dbReference type="Pfam" id="PF00563">
    <property type="entry name" value="EAL"/>
    <property type="match status" value="1"/>
</dbReference>
<dbReference type="PANTHER" id="PTHR33121">
    <property type="entry name" value="CYCLIC DI-GMP PHOSPHODIESTERASE PDEF"/>
    <property type="match status" value="1"/>
</dbReference>
<evidence type="ECO:0000313" key="4">
    <source>
        <dbReference type="Proteomes" id="UP000671845"/>
    </source>
</evidence>
<feature type="domain" description="EAL" evidence="2">
    <location>
        <begin position="471"/>
        <end position="726"/>
    </location>
</feature>
<dbReference type="Gene3D" id="3.20.20.450">
    <property type="entry name" value="EAL domain"/>
    <property type="match status" value="1"/>
</dbReference>
<feature type="signal peptide" evidence="1">
    <location>
        <begin position="1"/>
        <end position="25"/>
    </location>
</feature>
<dbReference type="SUPFAM" id="SSF55073">
    <property type="entry name" value="Nucleotide cyclase"/>
    <property type="match status" value="1"/>
</dbReference>
<dbReference type="Gene3D" id="3.40.190.10">
    <property type="entry name" value="Periplasmic binding protein-like II"/>
    <property type="match status" value="2"/>
</dbReference>
<dbReference type="PANTHER" id="PTHR33121:SF70">
    <property type="entry name" value="SIGNALING PROTEIN YKOW"/>
    <property type="match status" value="1"/>
</dbReference>
<dbReference type="InterPro" id="IPR029787">
    <property type="entry name" value="Nucleotide_cyclase"/>
</dbReference>
<evidence type="ECO:0000313" key="3">
    <source>
        <dbReference type="EMBL" id="QTP59525.1"/>
    </source>
</evidence>
<proteinExistence type="predicted"/>
<dbReference type="PROSITE" id="PS51257">
    <property type="entry name" value="PROKAR_LIPOPROTEIN"/>
    <property type="match status" value="1"/>
</dbReference>
<dbReference type="SUPFAM" id="SSF141868">
    <property type="entry name" value="EAL domain-like"/>
    <property type="match status" value="1"/>
</dbReference>
<dbReference type="SMART" id="SM00062">
    <property type="entry name" value="PBPb"/>
    <property type="match status" value="1"/>
</dbReference>
<dbReference type="InterPro" id="IPR001638">
    <property type="entry name" value="Solute-binding_3/MltF_N"/>
</dbReference>
<dbReference type="InterPro" id="IPR001633">
    <property type="entry name" value="EAL_dom"/>
</dbReference>
<dbReference type="SMART" id="SM00052">
    <property type="entry name" value="EAL"/>
    <property type="match status" value="1"/>
</dbReference>
<name>A0ABX7WHC3_9GAMM</name>
<feature type="chain" id="PRO_5046719896" evidence="1">
    <location>
        <begin position="26"/>
        <end position="743"/>
    </location>
</feature>
<dbReference type="RefSeq" id="WP_209472647.1">
    <property type="nucleotide sequence ID" value="NZ_CP053383.1"/>
</dbReference>
<dbReference type="Proteomes" id="UP000671845">
    <property type="component" value="Chromosome"/>
</dbReference>
<dbReference type="SUPFAM" id="SSF53850">
    <property type="entry name" value="Periplasmic binding protein-like II"/>
    <property type="match status" value="1"/>
</dbReference>
<dbReference type="SMART" id="SM00267">
    <property type="entry name" value="GGDEF"/>
    <property type="match status" value="1"/>
</dbReference>